<evidence type="ECO:0000256" key="2">
    <source>
        <dbReference type="SAM" id="Coils"/>
    </source>
</evidence>
<proteinExistence type="predicted"/>
<feature type="region of interest" description="Disordered" evidence="3">
    <location>
        <begin position="1"/>
        <end position="61"/>
    </location>
</feature>
<name>A0ABR1Z0K7_9PEZI</name>
<feature type="coiled-coil region" evidence="2">
    <location>
        <begin position="106"/>
        <end position="133"/>
    </location>
</feature>
<dbReference type="InterPro" id="IPR007219">
    <property type="entry name" value="XnlR_reg_dom"/>
</dbReference>
<gene>
    <name evidence="5" type="ORF">HDK90DRAFT_160840</name>
</gene>
<sequence length="695" mass="78088">MSAFRPIRPSSNSPLSQPSAGHDSSYSDRHAQRDGSTDDQEPSSVHRARKRRAPAHVSRNACTNCKSARAKDCPQCDGQDPDPCGRCVARDMKDQCRYEMHVKQVKEDMVRKIKSLEQQNADFQGSMREKEVQIEAIFDALRNNERGPEALDRLRSGQSCEEIASWLGAFPLRDGGSSPGSEAKMSDIVENYESSMRLDSPCLPSFGGSVVQWTSVTSDPRLLQHLASLFFSWVHPVHMLFDERRFRESCSKGDTKYCSPALVNVICATGCLYLVDPEGNEGQSRRLLKRFLAQALEDVRRESPRSLTYAATYAVLFLVEVGVNKARKASSHLRLALESLSHLARWEYSSEAVNITLCGIHTLSAIWSTLTFQRFPFTGPALAWCDENVEAKTDSLWTPYRFPQDEAASHVTSHAMIVSKQLAKLSAIMNDVGILFFTPGSRVEARSIVNIYRRLREWKQNLPTPLSMESDRPRGHCHLPHVLFVHILYNVVLCQFLQPLLEVDELSPTMREYLKSIMEQSAVEGIKLLEQYRHLYTLRYQAPLLAFCVVHICVAVPQGRNSTAQDAYLTIRFGLEAMEEALPGFAYAGPLEFLFCKAITELNLTAPDALKTLMSNLPEYGPEELLDTCERITCVQPRNTLVGRMERGFGDDFTQQWRQVVGGLDNKNRRQQSSTGAGNPGSSARLMQIRSVVNP</sequence>
<keyword evidence="6" id="KW-1185">Reference proteome</keyword>
<dbReference type="Proteomes" id="UP001492380">
    <property type="component" value="Unassembled WGS sequence"/>
</dbReference>
<accession>A0ABR1Z0K7</accession>
<feature type="domain" description="Xylanolytic transcriptional activator regulatory" evidence="4">
    <location>
        <begin position="228"/>
        <end position="341"/>
    </location>
</feature>
<feature type="region of interest" description="Disordered" evidence="3">
    <location>
        <begin position="664"/>
        <end position="683"/>
    </location>
</feature>
<feature type="compositionally biased region" description="Polar residues" evidence="3">
    <location>
        <begin position="9"/>
        <end position="24"/>
    </location>
</feature>
<dbReference type="PANTHER" id="PTHR47256">
    <property type="entry name" value="ZN(II)2CYS6 TRANSCRIPTION FACTOR (EUROFUNG)-RELATED"/>
    <property type="match status" value="1"/>
</dbReference>
<evidence type="ECO:0000256" key="3">
    <source>
        <dbReference type="SAM" id="MobiDB-lite"/>
    </source>
</evidence>
<protein>
    <recommendedName>
        <fullName evidence="4">Xylanolytic transcriptional activator regulatory domain-containing protein</fullName>
    </recommendedName>
</protein>
<comment type="caution">
    <text evidence="5">The sequence shown here is derived from an EMBL/GenBank/DDBJ whole genome shotgun (WGS) entry which is preliminary data.</text>
</comment>
<organism evidence="5 6">
    <name type="scientific">Phyllosticta capitalensis</name>
    <dbReference type="NCBI Taxonomy" id="121624"/>
    <lineage>
        <taxon>Eukaryota</taxon>
        <taxon>Fungi</taxon>
        <taxon>Dikarya</taxon>
        <taxon>Ascomycota</taxon>
        <taxon>Pezizomycotina</taxon>
        <taxon>Dothideomycetes</taxon>
        <taxon>Dothideomycetes incertae sedis</taxon>
        <taxon>Botryosphaeriales</taxon>
        <taxon>Phyllostictaceae</taxon>
        <taxon>Phyllosticta</taxon>
    </lineage>
</organism>
<evidence type="ECO:0000313" key="5">
    <source>
        <dbReference type="EMBL" id="KAK8244501.1"/>
    </source>
</evidence>
<evidence type="ECO:0000313" key="6">
    <source>
        <dbReference type="Proteomes" id="UP001492380"/>
    </source>
</evidence>
<dbReference type="EMBL" id="JBBWRZ010000002">
    <property type="protein sequence ID" value="KAK8244501.1"/>
    <property type="molecule type" value="Genomic_DNA"/>
</dbReference>
<feature type="compositionally biased region" description="Polar residues" evidence="3">
    <location>
        <begin position="671"/>
        <end position="682"/>
    </location>
</feature>
<feature type="compositionally biased region" description="Basic and acidic residues" evidence="3">
    <location>
        <begin position="25"/>
        <end position="36"/>
    </location>
</feature>
<dbReference type="CDD" id="cd12148">
    <property type="entry name" value="fungal_TF_MHR"/>
    <property type="match status" value="1"/>
</dbReference>
<dbReference type="PANTHER" id="PTHR47256:SF1">
    <property type="entry name" value="ZN(II)2CYS6 TRANSCRIPTION FACTOR (EUROFUNG)"/>
    <property type="match status" value="1"/>
</dbReference>
<dbReference type="InterPro" id="IPR053187">
    <property type="entry name" value="Notoamide_regulator"/>
</dbReference>
<keyword evidence="2" id="KW-0175">Coiled coil</keyword>
<dbReference type="Pfam" id="PF04082">
    <property type="entry name" value="Fungal_trans"/>
    <property type="match status" value="1"/>
</dbReference>
<reference evidence="5 6" key="1">
    <citation type="submission" date="2024-04" db="EMBL/GenBank/DDBJ databases">
        <title>Phyllosticta paracitricarpa is synonymous to the EU quarantine fungus P. citricarpa based on phylogenomic analyses.</title>
        <authorList>
            <consortium name="Lawrence Berkeley National Laboratory"/>
            <person name="Van Ingen-Buijs V.A."/>
            <person name="Van Westerhoven A.C."/>
            <person name="Haridas S."/>
            <person name="Skiadas P."/>
            <person name="Martin F."/>
            <person name="Groenewald J.Z."/>
            <person name="Crous P.W."/>
            <person name="Seidl M.F."/>
        </authorList>
    </citation>
    <scope>NUCLEOTIDE SEQUENCE [LARGE SCALE GENOMIC DNA]</scope>
    <source>
        <strain evidence="5 6">CBS 123374</strain>
    </source>
</reference>
<evidence type="ECO:0000256" key="1">
    <source>
        <dbReference type="ARBA" id="ARBA00023242"/>
    </source>
</evidence>
<keyword evidence="1" id="KW-0539">Nucleus</keyword>
<evidence type="ECO:0000259" key="4">
    <source>
        <dbReference type="Pfam" id="PF04082"/>
    </source>
</evidence>